<dbReference type="PROSITE" id="PS00932">
    <property type="entry name" value="MOLYBDOPTERIN_PROK_3"/>
    <property type="match status" value="1"/>
</dbReference>
<evidence type="ECO:0000256" key="1">
    <source>
        <dbReference type="ARBA" id="ARBA00001942"/>
    </source>
</evidence>
<dbReference type="InterPro" id="IPR017840">
    <property type="entry name" value="DMSO_Rdtase_II_Mopterin_su"/>
</dbReference>
<dbReference type="InterPro" id="IPR009010">
    <property type="entry name" value="Asp_de-COase-like_dom_sf"/>
</dbReference>
<comment type="similarity">
    <text evidence="4">Belongs to the prokaryotic molybdopterin-containing oxidoreductase family.</text>
</comment>
<keyword evidence="14" id="KW-1185">Reference proteome</keyword>
<evidence type="ECO:0000256" key="7">
    <source>
        <dbReference type="ARBA" id="ARBA00022723"/>
    </source>
</evidence>
<keyword evidence="6" id="KW-0500">Molybdenum</keyword>
<keyword evidence="9" id="KW-0560">Oxidoreductase</keyword>
<dbReference type="InterPro" id="IPR006656">
    <property type="entry name" value="Mopterin_OxRdtase"/>
</dbReference>
<dbReference type="Gene3D" id="3.40.228.10">
    <property type="entry name" value="Dimethylsulfoxide Reductase, domain 2"/>
    <property type="match status" value="1"/>
</dbReference>
<dbReference type="Pfam" id="PF00384">
    <property type="entry name" value="Molybdopterin"/>
    <property type="match status" value="1"/>
</dbReference>
<dbReference type="SUPFAM" id="SSF53706">
    <property type="entry name" value="Formate dehydrogenase/DMSO reductase, domains 1-3"/>
    <property type="match status" value="1"/>
</dbReference>
<comment type="caution">
    <text evidence="13">The sequence shown here is derived from an EMBL/GenBank/DDBJ whole genome shotgun (WGS) entry which is preliminary data.</text>
</comment>
<keyword evidence="8" id="KW-0732">Signal</keyword>
<dbReference type="GO" id="GO:0051539">
    <property type="term" value="F:4 iron, 4 sulfur cluster binding"/>
    <property type="evidence" value="ECO:0007669"/>
    <property type="project" value="UniProtKB-KW"/>
</dbReference>
<evidence type="ECO:0000256" key="3">
    <source>
        <dbReference type="ARBA" id="ARBA00004196"/>
    </source>
</evidence>
<keyword evidence="10" id="KW-0408">Iron</keyword>
<evidence type="ECO:0000256" key="9">
    <source>
        <dbReference type="ARBA" id="ARBA00023002"/>
    </source>
</evidence>
<name>A0A7X5AQU6_9GAMM</name>
<dbReference type="PROSITE" id="PS51669">
    <property type="entry name" value="4FE4S_MOW_BIS_MGD"/>
    <property type="match status" value="1"/>
</dbReference>
<dbReference type="SUPFAM" id="SSF50692">
    <property type="entry name" value="ADC-like"/>
    <property type="match status" value="1"/>
</dbReference>
<evidence type="ECO:0000259" key="12">
    <source>
        <dbReference type="PROSITE" id="PS51669"/>
    </source>
</evidence>
<protein>
    <submittedName>
        <fullName evidence="13">Molybdopterin-dependent oxidoreductase</fullName>
    </submittedName>
</protein>
<comment type="cofactor">
    <cofactor evidence="1">
        <name>Mo-bis(molybdopterin guanine dinucleotide)</name>
        <dbReference type="ChEBI" id="CHEBI:60539"/>
    </cofactor>
</comment>
<evidence type="ECO:0000256" key="8">
    <source>
        <dbReference type="ARBA" id="ARBA00022729"/>
    </source>
</evidence>
<evidence type="ECO:0000256" key="2">
    <source>
        <dbReference type="ARBA" id="ARBA00001966"/>
    </source>
</evidence>
<evidence type="ECO:0000313" key="14">
    <source>
        <dbReference type="Proteomes" id="UP000487929"/>
    </source>
</evidence>
<reference evidence="13 14" key="1">
    <citation type="submission" date="2019-12" db="EMBL/GenBank/DDBJ databases">
        <title>Draft genome sequencing of Halomonas alimentaria DSM 15356.</title>
        <authorList>
            <person name="Pandiyan K."/>
            <person name="Kushwaha P."/>
            <person name="Gowdham M."/>
            <person name="Chakdar H."/>
            <person name="Singh A."/>
            <person name="Kumar M."/>
            <person name="Saxena A.K."/>
        </authorList>
    </citation>
    <scope>NUCLEOTIDE SEQUENCE [LARGE SCALE GENOMIC DNA]</scope>
    <source>
        <strain evidence="13 14">DSM 15356</strain>
    </source>
</reference>
<evidence type="ECO:0000256" key="4">
    <source>
        <dbReference type="ARBA" id="ARBA00010312"/>
    </source>
</evidence>
<dbReference type="GO" id="GO:0030313">
    <property type="term" value="C:cell envelope"/>
    <property type="evidence" value="ECO:0007669"/>
    <property type="project" value="UniProtKB-SubCell"/>
</dbReference>
<dbReference type="AlphaFoldDB" id="A0A7X5AQU6"/>
<dbReference type="Proteomes" id="UP000487929">
    <property type="component" value="Unassembled WGS sequence"/>
</dbReference>
<evidence type="ECO:0000256" key="10">
    <source>
        <dbReference type="ARBA" id="ARBA00023004"/>
    </source>
</evidence>
<dbReference type="OrthoDB" id="9815647at2"/>
<dbReference type="InterPro" id="IPR050612">
    <property type="entry name" value="Prok_Mopterin_Oxidored"/>
</dbReference>
<dbReference type="Gene3D" id="3.40.50.12440">
    <property type="match status" value="4"/>
</dbReference>
<accession>A0A7X5AQU6</accession>
<dbReference type="PROSITE" id="PS51318">
    <property type="entry name" value="TAT"/>
    <property type="match status" value="1"/>
</dbReference>
<dbReference type="GO" id="GO:0046872">
    <property type="term" value="F:metal ion binding"/>
    <property type="evidence" value="ECO:0007669"/>
    <property type="project" value="UniProtKB-KW"/>
</dbReference>
<feature type="domain" description="4Fe-4S Mo/W bis-MGD-type" evidence="12">
    <location>
        <begin position="59"/>
        <end position="123"/>
    </location>
</feature>
<comment type="cofactor">
    <cofactor evidence="2">
        <name>[4Fe-4S] cluster</name>
        <dbReference type="ChEBI" id="CHEBI:49883"/>
    </cofactor>
</comment>
<dbReference type="InterPro" id="IPR006311">
    <property type="entry name" value="TAT_signal"/>
</dbReference>
<dbReference type="Pfam" id="PF01568">
    <property type="entry name" value="Molydop_binding"/>
    <property type="match status" value="1"/>
</dbReference>
<proteinExistence type="inferred from homology"/>
<dbReference type="PANTHER" id="PTHR43742:SF6">
    <property type="entry name" value="OXIDOREDUCTASE YYAE-RELATED"/>
    <property type="match status" value="1"/>
</dbReference>
<dbReference type="GO" id="GO:0016491">
    <property type="term" value="F:oxidoreductase activity"/>
    <property type="evidence" value="ECO:0007669"/>
    <property type="project" value="UniProtKB-KW"/>
</dbReference>
<dbReference type="EMBL" id="WUTT01000001">
    <property type="protein sequence ID" value="NAW34491.1"/>
    <property type="molecule type" value="Genomic_DNA"/>
</dbReference>
<dbReference type="RefSeq" id="WP_161431768.1">
    <property type="nucleotide sequence ID" value="NZ_WUTT01000001.1"/>
</dbReference>
<evidence type="ECO:0000313" key="13">
    <source>
        <dbReference type="EMBL" id="NAW34491.1"/>
    </source>
</evidence>
<keyword evidence="5" id="KW-0004">4Fe-4S</keyword>
<keyword evidence="7" id="KW-0479">Metal-binding</keyword>
<evidence type="ECO:0000256" key="6">
    <source>
        <dbReference type="ARBA" id="ARBA00022505"/>
    </source>
</evidence>
<comment type="subcellular location">
    <subcellularLocation>
        <location evidence="3">Cell envelope</location>
    </subcellularLocation>
</comment>
<dbReference type="InterPro" id="IPR006963">
    <property type="entry name" value="Mopterin_OxRdtase_4Fe-4S_dom"/>
</dbReference>
<dbReference type="InterPro" id="IPR006657">
    <property type="entry name" value="MoPterin_dinucl-bd_dom"/>
</dbReference>
<evidence type="ECO:0000256" key="5">
    <source>
        <dbReference type="ARBA" id="ARBA00022485"/>
    </source>
</evidence>
<dbReference type="NCBIfam" id="TIGR03479">
    <property type="entry name" value="DMSO_red_II_alp"/>
    <property type="match status" value="1"/>
</dbReference>
<dbReference type="InterPro" id="IPR006655">
    <property type="entry name" value="Mopterin_OxRdtase_prok_CS"/>
</dbReference>
<keyword evidence="11" id="KW-0411">Iron-sulfur</keyword>
<sequence length="921" mass="104354">MWKLKRRDFLKGLGLTGTGAMLSGNVWALNRLEPVGDTLASEYPYRGWEDLYRNEWTWDSVGHAAHCINCMGNCAWNVYVKDGIVIREEQIAKYPQVNPNVPDANPRGCQKGAIHSTAMYEADRLRYPLKRAGERGEGKWQRISWDQATEEIADKIIDIFEKYGPGKLKTHQGSGNQTMVRQAGPQRFASLVGGIQLDGFTVVGDLLTGAHLTYGTPLESFTSDAWFDADYILLGMINPNATRIPDAHYVWEAKYNGARITSTAPDYNPSAIHTDLWMPINQGTDPFLAMTMVNVIIEEELYQPAFMKEQSDLPMLVRLDNGKLLREADLVEGGSDEVFYHWDLNSGQAVKAKGSMGSDDKTLALEGVDPAIEGEFEVEGIAVTTVFEQVKREAARFTPEATFETTNIHPDVVRQEARHLAKARKAIVMLGYVTSSYSNCLYTCWSYALALALTGHGGRTGGLDTSWVSWNHPRWTELATFEGKKSARYEPGGLGEFLRGGMMEGAREHFDNAKLKERVGFDLDDLDSMIQESIDEGWMPYYGEIKGMISIADNTFRRNKFANRYRDEHLRQASELYVNINVRMDSTAEWADYVLPAASHYEAWDLRTQGYHRFCNIFTQSVPPVGESKPDWDIMALLTKKIQERAIARDIGPIQDGDVTRDLHTIHDDFTRNGKFNTDLDVARYIVENSPEFGDITLEEAAERGFIVMNEHAGINQPLPKDEPYNPFVAQTEGKKPYETLTGRLTFYCDHPRFMQLKSSVPTARLYAGPEASKYPLHFYSPHARWGIHSNWRSNKYMLRLQRGEPNIYINPKLAKERGIKDGDRVRLFNSTGEFFAQAKFYPSIPAHSIMMEHGWEPHQYIHRKPMNNSMATFLQPLELVGGWGHLGFKYALWNANQLLHESSFDIELAKAEDIAEPRAV</sequence>
<evidence type="ECO:0000256" key="11">
    <source>
        <dbReference type="ARBA" id="ARBA00023014"/>
    </source>
</evidence>
<gene>
    <name evidence="13" type="ORF">GRB96_08675</name>
</gene>
<dbReference type="PANTHER" id="PTHR43742">
    <property type="entry name" value="TRIMETHYLAMINE-N-OXIDE REDUCTASE"/>
    <property type="match status" value="1"/>
</dbReference>
<organism evidence="13 14">
    <name type="scientific">Halomonas alimentaria</name>
    <dbReference type="NCBI Taxonomy" id="147248"/>
    <lineage>
        <taxon>Bacteria</taxon>
        <taxon>Pseudomonadati</taxon>
        <taxon>Pseudomonadota</taxon>
        <taxon>Gammaproteobacteria</taxon>
        <taxon>Oceanospirillales</taxon>
        <taxon>Halomonadaceae</taxon>
        <taxon>Halomonas</taxon>
    </lineage>
</organism>
<dbReference type="GO" id="GO:0043546">
    <property type="term" value="F:molybdopterin cofactor binding"/>
    <property type="evidence" value="ECO:0007669"/>
    <property type="project" value="InterPro"/>
</dbReference>